<gene>
    <name evidence="1" type="ORF">B0I29_108267</name>
</gene>
<comment type="caution">
    <text evidence="1">The sequence shown here is derived from an EMBL/GenBank/DDBJ whole genome shotgun (WGS) entry which is preliminary data.</text>
</comment>
<evidence type="ECO:0000313" key="1">
    <source>
        <dbReference type="EMBL" id="RAK36677.1"/>
    </source>
</evidence>
<evidence type="ECO:0000313" key="2">
    <source>
        <dbReference type="Proteomes" id="UP000249341"/>
    </source>
</evidence>
<proteinExistence type="predicted"/>
<protein>
    <submittedName>
        <fullName evidence="1">Uncharacterized protein</fullName>
    </submittedName>
</protein>
<dbReference type="Proteomes" id="UP000249341">
    <property type="component" value="Unassembled WGS sequence"/>
</dbReference>
<organism evidence="1 2">
    <name type="scientific">Actinoplanes lutulentus</name>
    <dbReference type="NCBI Taxonomy" id="1287878"/>
    <lineage>
        <taxon>Bacteria</taxon>
        <taxon>Bacillati</taxon>
        <taxon>Actinomycetota</taxon>
        <taxon>Actinomycetes</taxon>
        <taxon>Micromonosporales</taxon>
        <taxon>Micromonosporaceae</taxon>
        <taxon>Actinoplanes</taxon>
    </lineage>
</organism>
<dbReference type="RefSeq" id="WP_260329969.1">
    <property type="nucleotide sequence ID" value="NZ_JACHWI010000007.1"/>
</dbReference>
<name>A0A327ZAI6_9ACTN</name>
<dbReference type="AlphaFoldDB" id="A0A327ZAI6"/>
<keyword evidence="2" id="KW-1185">Reference proteome</keyword>
<sequence>MSKRLWDAFLDALMSLAELPPEPCALELTDAARNQRSLAS</sequence>
<accession>A0A327ZAI6</accession>
<dbReference type="EMBL" id="QLMJ01000008">
    <property type="protein sequence ID" value="RAK36677.1"/>
    <property type="molecule type" value="Genomic_DNA"/>
</dbReference>
<reference evidence="1 2" key="1">
    <citation type="submission" date="2018-06" db="EMBL/GenBank/DDBJ databases">
        <title>Genomic Encyclopedia of Type Strains, Phase III (KMG-III): the genomes of soil and plant-associated and newly described type strains.</title>
        <authorList>
            <person name="Whitman W."/>
        </authorList>
    </citation>
    <scope>NUCLEOTIDE SEQUENCE [LARGE SCALE GENOMIC DNA]</scope>
    <source>
        <strain evidence="1 2">CGMCC 4.7090</strain>
    </source>
</reference>